<evidence type="ECO:0008006" key="4">
    <source>
        <dbReference type="Google" id="ProtNLM"/>
    </source>
</evidence>
<dbReference type="EMBL" id="JAPCHY010000004">
    <property type="protein sequence ID" value="MCW4472324.1"/>
    <property type="molecule type" value="Genomic_DNA"/>
</dbReference>
<gene>
    <name evidence="2" type="ORF">OK345_07385</name>
</gene>
<proteinExistence type="predicted"/>
<evidence type="ECO:0000313" key="3">
    <source>
        <dbReference type="Proteomes" id="UP001209922"/>
    </source>
</evidence>
<dbReference type="PROSITE" id="PS51257">
    <property type="entry name" value="PROKAR_LIPOPROTEIN"/>
    <property type="match status" value="1"/>
</dbReference>
<accession>A0ABT3JVS9</accession>
<name>A0ABT3JVS9_9XANT</name>
<organism evidence="2 3">
    <name type="scientific">Xanthomonas chitinilytica</name>
    <dbReference type="NCBI Taxonomy" id="2989819"/>
    <lineage>
        <taxon>Bacteria</taxon>
        <taxon>Pseudomonadati</taxon>
        <taxon>Pseudomonadota</taxon>
        <taxon>Gammaproteobacteria</taxon>
        <taxon>Lysobacterales</taxon>
        <taxon>Lysobacteraceae</taxon>
        <taxon>Xanthomonas</taxon>
    </lineage>
</organism>
<dbReference type="Proteomes" id="UP001209922">
    <property type="component" value="Unassembled WGS sequence"/>
</dbReference>
<feature type="chain" id="PRO_5045446956" description="Lipoprotein" evidence="1">
    <location>
        <begin position="18"/>
        <end position="152"/>
    </location>
</feature>
<reference evidence="2 3" key="1">
    <citation type="submission" date="2022-10" db="EMBL/GenBank/DDBJ databases">
        <title>Xanthomonas sp. H13-6.</title>
        <authorList>
            <person name="Liu X."/>
            <person name="Deng Z."/>
            <person name="Jiang Y."/>
            <person name="Yu T."/>
            <person name="Ai J."/>
        </authorList>
    </citation>
    <scope>NUCLEOTIDE SEQUENCE [LARGE SCALE GENOMIC DNA]</scope>
    <source>
        <strain evidence="2 3">H13-6</strain>
    </source>
</reference>
<keyword evidence="1" id="KW-0732">Signal</keyword>
<comment type="caution">
    <text evidence="2">The sequence shown here is derived from an EMBL/GenBank/DDBJ whole genome shotgun (WGS) entry which is preliminary data.</text>
</comment>
<protein>
    <recommendedName>
        <fullName evidence="4">Lipoprotein</fullName>
    </recommendedName>
</protein>
<sequence>MKIRMLLPLSLCLAATACVVREPPPAGTAQCTTSKPAPGIDRVHVDIVLTHGRPDARPRLCVVRSGMEIVWRTAEQDATAFKLVFADSPGHAAAAAGERERLAAPRQFPSHRQDGRQQVGIIAKEVGSETPINYDIVLGAMAGDPGIKIVPR</sequence>
<dbReference type="RefSeq" id="WP_265127274.1">
    <property type="nucleotide sequence ID" value="NZ_JAPCHY010000004.1"/>
</dbReference>
<feature type="signal peptide" evidence="1">
    <location>
        <begin position="1"/>
        <end position="17"/>
    </location>
</feature>
<evidence type="ECO:0000313" key="2">
    <source>
        <dbReference type="EMBL" id="MCW4472324.1"/>
    </source>
</evidence>
<evidence type="ECO:0000256" key="1">
    <source>
        <dbReference type="SAM" id="SignalP"/>
    </source>
</evidence>
<keyword evidence="3" id="KW-1185">Reference proteome</keyword>